<name>A0ABQ0KXT9_MYCCL</name>
<dbReference type="Proteomes" id="UP000815677">
    <property type="component" value="Unassembled WGS sequence"/>
</dbReference>
<dbReference type="InterPro" id="IPR036533">
    <property type="entry name" value="BAG_dom_sf"/>
</dbReference>
<gene>
    <name evidence="3" type="ORF">MCHLO_01294</name>
</gene>
<evidence type="ECO:0000313" key="3">
    <source>
        <dbReference type="EMBL" id="GAT43623.1"/>
    </source>
</evidence>
<accession>A0ABQ0KXT9</accession>
<organism evidence="3 4">
    <name type="scientific">Mycena chlorophos</name>
    <name type="common">Agaric fungus</name>
    <name type="synonym">Agaricus chlorophos</name>
    <dbReference type="NCBI Taxonomy" id="658473"/>
    <lineage>
        <taxon>Eukaryota</taxon>
        <taxon>Fungi</taxon>
        <taxon>Dikarya</taxon>
        <taxon>Basidiomycota</taxon>
        <taxon>Agaricomycotina</taxon>
        <taxon>Agaricomycetes</taxon>
        <taxon>Agaricomycetidae</taxon>
        <taxon>Agaricales</taxon>
        <taxon>Marasmiineae</taxon>
        <taxon>Mycenaceae</taxon>
        <taxon>Mycena</taxon>
    </lineage>
</organism>
<dbReference type="Pfam" id="PF02179">
    <property type="entry name" value="BAG"/>
    <property type="match status" value="1"/>
</dbReference>
<feature type="region of interest" description="Disordered" evidence="1">
    <location>
        <begin position="383"/>
        <end position="403"/>
    </location>
</feature>
<sequence length="535" mass="58701">MSSSYRPSPRDKYLAAVAQAQAAEAEYLAAERLQQEEDALRYRLQQIQSMKQPRYDDLYYPSATTRYAPAPTSFDLDALRRQIAAEERERILREQEQERRRELEARKAREREQAQQARLGALVNRSTRPTYVDSNDLIAARKPKPAAVNVDDVLGRLFGAVQEQQPAVEQILGSLFGQQPQATPAPKKEAKVEPTQPETAPFEQLLNALAGAFQQHQQPTQPEAPKASTSKTPEPKKSAESPAPHPGLEQLFGHFLGPQANHPPVEMSELFNMFTGGCQPRTTQPESSKQASCSQSTEAKLKTDLQTRLQSDQAKEDADLAEAIRMSLADLDAANTTTENPKGKSPALAPVPDLVSSAAEIKAVESTFASLANEWVFPEQLDFSTSRTSSPAPRGSGASDGDSVMSRLTYSAHNQPVRYYHGALSKLLARLDAVDSFGDEEVRHARKEAVGKVEGALDELESVVAARWRKFAGRAERAPEAAPEESAETIRPYDVDTPASPVDTFLLPAEPTSTETIKPVEKSEAEGSDWSEVDA</sequence>
<feature type="compositionally biased region" description="Polar residues" evidence="1">
    <location>
        <begin position="280"/>
        <end position="296"/>
    </location>
</feature>
<keyword evidence="4" id="KW-1185">Reference proteome</keyword>
<dbReference type="PROSITE" id="PS51035">
    <property type="entry name" value="BAG"/>
    <property type="match status" value="1"/>
</dbReference>
<reference evidence="3" key="1">
    <citation type="submission" date="2014-09" db="EMBL/GenBank/DDBJ databases">
        <title>Genome sequence of the luminous mushroom Mycena chlorophos for searching fungal bioluminescence genes.</title>
        <authorList>
            <person name="Tanaka Y."/>
            <person name="Kasuga D."/>
            <person name="Oba Y."/>
            <person name="Hase S."/>
            <person name="Sato K."/>
            <person name="Oba Y."/>
            <person name="Sakakibara Y."/>
        </authorList>
    </citation>
    <scope>NUCLEOTIDE SEQUENCE</scope>
</reference>
<feature type="compositionally biased region" description="Basic and acidic residues" evidence="1">
    <location>
        <begin position="103"/>
        <end position="113"/>
    </location>
</feature>
<evidence type="ECO:0000313" key="4">
    <source>
        <dbReference type="Proteomes" id="UP000815677"/>
    </source>
</evidence>
<feature type="compositionally biased region" description="Acidic residues" evidence="1">
    <location>
        <begin position="526"/>
        <end position="535"/>
    </location>
</feature>
<proteinExistence type="predicted"/>
<feature type="region of interest" description="Disordered" evidence="1">
    <location>
        <begin position="214"/>
        <end position="264"/>
    </location>
</feature>
<dbReference type="EMBL" id="DF839219">
    <property type="protein sequence ID" value="GAT43623.1"/>
    <property type="molecule type" value="Genomic_DNA"/>
</dbReference>
<evidence type="ECO:0000256" key="1">
    <source>
        <dbReference type="SAM" id="MobiDB-lite"/>
    </source>
</evidence>
<protein>
    <recommendedName>
        <fullName evidence="2">BAG domain-containing protein</fullName>
    </recommendedName>
</protein>
<feature type="region of interest" description="Disordered" evidence="1">
    <location>
        <begin position="474"/>
        <end position="535"/>
    </location>
</feature>
<feature type="region of interest" description="Disordered" evidence="1">
    <location>
        <begin position="276"/>
        <end position="296"/>
    </location>
</feature>
<dbReference type="Gene3D" id="1.20.58.120">
    <property type="entry name" value="BAG domain"/>
    <property type="match status" value="1"/>
</dbReference>
<dbReference type="SUPFAM" id="SSF63491">
    <property type="entry name" value="BAG domain"/>
    <property type="match status" value="1"/>
</dbReference>
<dbReference type="InterPro" id="IPR003103">
    <property type="entry name" value="BAG_domain"/>
</dbReference>
<feature type="compositionally biased region" description="Polar residues" evidence="1">
    <location>
        <begin position="214"/>
        <end position="232"/>
    </location>
</feature>
<feature type="domain" description="BAG" evidence="2">
    <location>
        <begin position="424"/>
        <end position="464"/>
    </location>
</feature>
<feature type="region of interest" description="Disordered" evidence="1">
    <location>
        <begin position="103"/>
        <end position="122"/>
    </location>
</feature>
<feature type="region of interest" description="Disordered" evidence="1">
    <location>
        <begin position="178"/>
        <end position="198"/>
    </location>
</feature>
<evidence type="ECO:0000259" key="2">
    <source>
        <dbReference type="PROSITE" id="PS51035"/>
    </source>
</evidence>